<dbReference type="InterPro" id="IPR007083">
    <property type="entry name" value="RNA_pol_Rpb1_4"/>
</dbReference>
<dbReference type="Gene3D" id="3.30.1490.180">
    <property type="entry name" value="RNA polymerase ii"/>
    <property type="match status" value="1"/>
</dbReference>
<keyword evidence="6" id="KW-0862">Zinc</keyword>
<dbReference type="InterPro" id="IPR044893">
    <property type="entry name" value="RNA_pol_Rpb1_clamp_domain"/>
</dbReference>
<dbReference type="EC" id="2.7.7.6" evidence="1"/>
<dbReference type="PANTHER" id="PTHR19376">
    <property type="entry name" value="DNA-DIRECTED RNA POLYMERASE"/>
    <property type="match status" value="1"/>
</dbReference>
<dbReference type="SUPFAM" id="SSF64484">
    <property type="entry name" value="beta and beta-prime subunits of DNA dependent RNA-polymerase"/>
    <property type="match status" value="1"/>
</dbReference>
<dbReference type="Pfam" id="PF05000">
    <property type="entry name" value="RNA_pol_Rpb1_4"/>
    <property type="match status" value="1"/>
</dbReference>
<dbReference type="GO" id="GO:0046872">
    <property type="term" value="F:metal ion binding"/>
    <property type="evidence" value="ECO:0007669"/>
    <property type="project" value="UniProtKB-KW"/>
</dbReference>
<gene>
    <name evidence="11" type="ORF">D8674_024799</name>
</gene>
<protein>
    <recommendedName>
        <fullName evidence="1">DNA-directed RNA polymerase</fullName>
        <ecNumber evidence="1">2.7.7.6</ecNumber>
    </recommendedName>
</protein>
<dbReference type="GO" id="GO:0003899">
    <property type="term" value="F:DNA-directed RNA polymerase activity"/>
    <property type="evidence" value="ECO:0007669"/>
    <property type="project" value="UniProtKB-EC"/>
</dbReference>
<keyword evidence="12" id="KW-1185">Reference proteome</keyword>
<evidence type="ECO:0000256" key="2">
    <source>
        <dbReference type="ARBA" id="ARBA00022478"/>
    </source>
</evidence>
<keyword evidence="2 11" id="KW-0240">DNA-directed RNA polymerase</keyword>
<comment type="caution">
    <text evidence="11">The sequence shown here is derived from an EMBL/GenBank/DDBJ whole genome shotgun (WGS) entry which is preliminary data.</text>
</comment>
<dbReference type="SMART" id="SM00663">
    <property type="entry name" value="RPOLA_N"/>
    <property type="match status" value="1"/>
</dbReference>
<evidence type="ECO:0000256" key="7">
    <source>
        <dbReference type="ARBA" id="ARBA00023163"/>
    </source>
</evidence>
<organism evidence="11 12">
    <name type="scientific">Pyrus ussuriensis x Pyrus communis</name>
    <dbReference type="NCBI Taxonomy" id="2448454"/>
    <lineage>
        <taxon>Eukaryota</taxon>
        <taxon>Viridiplantae</taxon>
        <taxon>Streptophyta</taxon>
        <taxon>Embryophyta</taxon>
        <taxon>Tracheophyta</taxon>
        <taxon>Spermatophyta</taxon>
        <taxon>Magnoliopsida</taxon>
        <taxon>eudicotyledons</taxon>
        <taxon>Gunneridae</taxon>
        <taxon>Pentapetalae</taxon>
        <taxon>rosids</taxon>
        <taxon>fabids</taxon>
        <taxon>Rosales</taxon>
        <taxon>Rosaceae</taxon>
        <taxon>Amygdaloideae</taxon>
        <taxon>Maleae</taxon>
        <taxon>Pyrus</taxon>
    </lineage>
</organism>
<evidence type="ECO:0000256" key="9">
    <source>
        <dbReference type="SAM" id="MobiDB-lite"/>
    </source>
</evidence>
<dbReference type="GO" id="GO:0000428">
    <property type="term" value="C:DNA-directed RNA polymerase complex"/>
    <property type="evidence" value="ECO:0007669"/>
    <property type="project" value="UniProtKB-KW"/>
</dbReference>
<dbReference type="Pfam" id="PF11523">
    <property type="entry name" value="DUF3223"/>
    <property type="match status" value="1"/>
</dbReference>
<evidence type="ECO:0000256" key="1">
    <source>
        <dbReference type="ARBA" id="ARBA00012418"/>
    </source>
</evidence>
<dbReference type="InterPro" id="IPR042102">
    <property type="entry name" value="RNA_pol_Rpb1_3_sf"/>
</dbReference>
<feature type="region of interest" description="Disordered" evidence="9">
    <location>
        <begin position="111"/>
        <end position="131"/>
    </location>
</feature>
<dbReference type="Pfam" id="PF00623">
    <property type="entry name" value="RNA_pol_Rpb1_2"/>
    <property type="match status" value="1"/>
</dbReference>
<dbReference type="Gene3D" id="1.10.132.30">
    <property type="match status" value="1"/>
</dbReference>
<dbReference type="InterPro" id="IPR038120">
    <property type="entry name" value="Rpb1_funnel_sf"/>
</dbReference>
<dbReference type="Pfam" id="PF04998">
    <property type="entry name" value="RNA_pol_Rpb1_5"/>
    <property type="match status" value="1"/>
</dbReference>
<dbReference type="Gene3D" id="6.20.50.80">
    <property type="match status" value="1"/>
</dbReference>
<dbReference type="InterPro" id="IPR040403">
    <property type="entry name" value="NRPD1_N"/>
</dbReference>
<dbReference type="PANTHER" id="PTHR19376:SF36">
    <property type="entry name" value="DNA-DIRECTED RNA POLYMERASE IV SUBUNIT 1"/>
    <property type="match status" value="1"/>
</dbReference>
<evidence type="ECO:0000256" key="8">
    <source>
        <dbReference type="ARBA" id="ARBA00048552"/>
    </source>
</evidence>
<dbReference type="InterPro" id="IPR045867">
    <property type="entry name" value="DNA-dir_RpoC_beta_prime"/>
</dbReference>
<evidence type="ECO:0000256" key="4">
    <source>
        <dbReference type="ARBA" id="ARBA00022695"/>
    </source>
</evidence>
<dbReference type="OrthoDB" id="409625at2759"/>
<keyword evidence="3" id="KW-0808">Transferase</keyword>
<evidence type="ECO:0000256" key="3">
    <source>
        <dbReference type="ARBA" id="ARBA00022679"/>
    </source>
</evidence>
<reference evidence="11 12" key="3">
    <citation type="submission" date="2019-11" db="EMBL/GenBank/DDBJ databases">
        <title>A de novo genome assembly of a pear dwarfing rootstock.</title>
        <authorList>
            <person name="Wang F."/>
            <person name="Wang J."/>
            <person name="Li S."/>
            <person name="Zhang Y."/>
            <person name="Fang M."/>
            <person name="Ma L."/>
            <person name="Zhao Y."/>
            <person name="Jiang S."/>
        </authorList>
    </citation>
    <scope>NUCLEOTIDE SEQUENCE [LARGE SCALE GENOMIC DNA]</scope>
    <source>
        <strain evidence="11">S2</strain>
        <tissue evidence="11">Leaf</tissue>
    </source>
</reference>
<dbReference type="Gene3D" id="4.10.860.120">
    <property type="entry name" value="RNA polymerase II, clamp domain"/>
    <property type="match status" value="1"/>
</dbReference>
<reference evidence="12" key="2">
    <citation type="submission" date="2019-10" db="EMBL/GenBank/DDBJ databases">
        <title>A de novo genome assembly of a pear dwarfing rootstock.</title>
        <authorList>
            <person name="Wang F."/>
            <person name="Wang J."/>
            <person name="Li S."/>
            <person name="Zhang Y."/>
            <person name="Fang M."/>
            <person name="Ma L."/>
            <person name="Zhao Y."/>
            <person name="Jiang S."/>
        </authorList>
    </citation>
    <scope>NUCLEOTIDE SEQUENCE [LARGE SCALE GENOMIC DNA]</scope>
</reference>
<dbReference type="CDD" id="cd10506">
    <property type="entry name" value="RNAP_IV_RPD1_N"/>
    <property type="match status" value="1"/>
</dbReference>
<keyword evidence="4" id="KW-0548">Nucleotidyltransferase</keyword>
<evidence type="ECO:0000256" key="5">
    <source>
        <dbReference type="ARBA" id="ARBA00022723"/>
    </source>
</evidence>
<dbReference type="InterPro" id="IPR000722">
    <property type="entry name" value="RNA_pol_asu"/>
</dbReference>
<dbReference type="InterPro" id="IPR007081">
    <property type="entry name" value="RNA_pol_Rpb1_5"/>
</dbReference>
<evidence type="ECO:0000256" key="6">
    <source>
        <dbReference type="ARBA" id="ARBA00022833"/>
    </source>
</evidence>
<dbReference type="InterPro" id="IPR007066">
    <property type="entry name" value="RNA_pol_Rpb1_3"/>
</dbReference>
<evidence type="ECO:0000259" key="10">
    <source>
        <dbReference type="SMART" id="SM00663"/>
    </source>
</evidence>
<evidence type="ECO:0000313" key="11">
    <source>
        <dbReference type="EMBL" id="KAB2622617.1"/>
    </source>
</evidence>
<dbReference type="Gene3D" id="3.10.450.40">
    <property type="match status" value="1"/>
</dbReference>
<sequence>MDSELYEEEPVRSGIITAIRLNVTTGEDILRISEETPISSASEVTDPRFGLPNPSGQCSTCGAENKLQNCEGHYGRIQFPCSIVHPYYLPEVVQILNKICVGCKSVKQDLKPKGADSLSGKRKRQEHKERKGCKYCKGSSLSYPRMKFRVSTRELFKRSCIIVEASGILPSDFWDFIPKDEQQDESCVKPNKRILSHAQVHHLLKDVDPNFIAKFVPITDSLSMDSFLVTPNCHRVTEFMHAFANGQRLMFDHRTTAYRKLVDFKGVANELGSRVLECLKISKLNSEKPGNDLIAAQLKNVKDDPSKSSGLRWIKDVFLGKRTDHCFRTVVVGDPNIKLSEIGIPSNIAERMHIAENLNRWNLERLGATCNLLLMFKQVMHVRRKGSIVLVHQTDELQMGDAIYRPLSDGDIVLINRPPSIHQHSLIALFVKILPAAPVVSINPLCCSPFRGDFDGDCLHGYVPQSVDAKVELRELVALDKQLINGQSGTNLLSLSQDSLTAAHLILEDGVLLNRSQMQQLQRFCCNELPSPAIIKAPSLDGPAWTGKQVFSMLLPLGFDYDFAPDGVCVRNGELLSSEGSSWLRDTSGNLYQSLVKHCQGPVLDILHAAQEVFCEWLSMRGLTVSLSDLYLASDSCSRNNLMEEIFCGLREAEQACIFRQLLVDSSRELLMGCAEENQSPVTSDVDYFCHEKQKSAALSQVVHDAFKQFFRDIQNLAYKYAGTDNSLMNMLKAGSKGNMQKLVQHSMCLGLQNSLVPLSFRIPNQLSCAAWNNQKAISSDQKVEGSSECVESYIPSAVVENSFLTGLNPLECFIHSVTSRDSSFSGNADLPGTLTRKLMFFMRDLCTAYDGTVRNAYGNKVVQFSYDISSPDSASTRDDESITACDGVGGQPVGSLSACAISEAAYSALDQPVSLLETSPLLNLKNILECGSKKSSAKQTMSLYLSEKLGRHRHGFEYAALEVKNYLEGLKFSDIVSTVLIIFSSQNGSKKRFSPWVTHFHIGKEIVRRRRLKMHSIVNSLYARCNSARPELKAILRSLLITSKDCSEAHTCKGDNDTFCITVAMAENHKSSSEQLDKARDLVIPFLLETVVKGLLEVKKVDILWNDQPKRSKVADGSSGELYLKVSMVGKSGKKRLWSMLLDSCIQIMNVIDWSRSHPDNVHEYCLAYGIDVGWNYFLNSLESTCNDIGKNILPEHLILVADCLTCTGEFVGLNAKGIAQQQEHASVSSPFMQACFSTPGACFVKAAKAGAVDELPGSLEALAWGKPPPSGTGRQFEVLFSQKGLNLSKPLDVYDMLRRQVGSICIKENEVKMPEVLNNSLDKCGSPYLLQNAKYVGLEKFESISKSVIKKYLKFNDILKWSQTWRHILRKYPINETLNDEDKSKLMTALYFHPHRMDKIGPGVQDIKIGAHPKHEGAQCFMVVRTDGTVEDFSYHKCVMGALEIVAPQRVKSYQAKWFGRGPE</sequence>
<reference evidence="11 12" key="1">
    <citation type="submission" date="2019-09" db="EMBL/GenBank/DDBJ databases">
        <authorList>
            <person name="Ou C."/>
        </authorList>
    </citation>
    <scope>NUCLEOTIDE SEQUENCE [LARGE SCALE GENOMIC DNA]</scope>
    <source>
        <strain evidence="11">S2</strain>
        <tissue evidence="11">Leaf</tissue>
    </source>
</reference>
<accession>A0A5N5H6J4</accession>
<dbReference type="EMBL" id="SMOL01000231">
    <property type="protein sequence ID" value="KAB2622617.1"/>
    <property type="molecule type" value="Genomic_DNA"/>
</dbReference>
<keyword evidence="7" id="KW-0804">Transcription</keyword>
<dbReference type="GO" id="GO:0003677">
    <property type="term" value="F:DNA binding"/>
    <property type="evidence" value="ECO:0007669"/>
    <property type="project" value="InterPro"/>
</dbReference>
<comment type="catalytic activity">
    <reaction evidence="8">
        <text>RNA(n) + a ribonucleoside 5'-triphosphate = RNA(n+1) + diphosphate</text>
        <dbReference type="Rhea" id="RHEA:21248"/>
        <dbReference type="Rhea" id="RHEA-COMP:14527"/>
        <dbReference type="Rhea" id="RHEA-COMP:17342"/>
        <dbReference type="ChEBI" id="CHEBI:33019"/>
        <dbReference type="ChEBI" id="CHEBI:61557"/>
        <dbReference type="ChEBI" id="CHEBI:140395"/>
        <dbReference type="EC" id="2.7.7.6"/>
    </reaction>
</comment>
<dbReference type="GO" id="GO:0006351">
    <property type="term" value="P:DNA-templated transcription"/>
    <property type="evidence" value="ECO:0007669"/>
    <property type="project" value="InterPro"/>
</dbReference>
<dbReference type="Gene3D" id="1.10.274.100">
    <property type="entry name" value="RNA polymerase Rpb1, domain 3"/>
    <property type="match status" value="1"/>
</dbReference>
<keyword evidence="5" id="KW-0479">Metal-binding</keyword>
<proteinExistence type="predicted"/>
<feature type="compositionally biased region" description="Basic residues" evidence="9">
    <location>
        <begin position="120"/>
        <end position="131"/>
    </location>
</feature>
<dbReference type="Proteomes" id="UP000327157">
    <property type="component" value="Chromosome 4"/>
</dbReference>
<name>A0A5N5H6J4_9ROSA</name>
<evidence type="ECO:0000313" key="12">
    <source>
        <dbReference type="Proteomes" id="UP000327157"/>
    </source>
</evidence>
<dbReference type="Gene3D" id="2.40.40.20">
    <property type="match status" value="1"/>
</dbReference>
<dbReference type="Pfam" id="PF04983">
    <property type="entry name" value="RNA_pol_Rpb1_3"/>
    <property type="match status" value="1"/>
</dbReference>
<dbReference type="InterPro" id="IPR006592">
    <property type="entry name" value="RNA_pol_N"/>
</dbReference>
<feature type="domain" description="RNA polymerase N-terminal" evidence="10">
    <location>
        <begin position="220"/>
        <end position="507"/>
    </location>
</feature>